<dbReference type="EMBL" id="PDJG01000001">
    <property type="protein sequence ID" value="PFG33752.1"/>
    <property type="molecule type" value="Genomic_DNA"/>
</dbReference>
<dbReference type="AlphaFoldDB" id="A0A2A9E694"/>
<evidence type="ECO:0000259" key="2">
    <source>
        <dbReference type="Pfam" id="PF24551"/>
    </source>
</evidence>
<proteinExistence type="predicted"/>
<gene>
    <name evidence="3" type="ORF">ATL42_1639</name>
</gene>
<comment type="caution">
    <text evidence="3">The sequence shown here is derived from an EMBL/GenBank/DDBJ whole genome shotgun (WGS) entry which is preliminary data.</text>
</comment>
<protein>
    <recommendedName>
        <fullName evidence="2">Histone acetyltransferase Rv0428c-like SH3 domain-containing protein</fullName>
    </recommendedName>
</protein>
<reference evidence="3 4" key="1">
    <citation type="submission" date="2017-10" db="EMBL/GenBank/DDBJ databases">
        <title>Sequencing the genomes of 1000 actinobacteria strains.</title>
        <authorList>
            <person name="Klenk H.-P."/>
        </authorList>
    </citation>
    <scope>NUCLEOTIDE SEQUENCE [LARGE SCALE GENOMIC DNA]</scope>
    <source>
        <strain evidence="3 4">DSM 18966</strain>
    </source>
</reference>
<evidence type="ECO:0000313" key="4">
    <source>
        <dbReference type="Proteomes" id="UP000225548"/>
    </source>
</evidence>
<feature type="region of interest" description="Disordered" evidence="1">
    <location>
        <begin position="1"/>
        <end position="20"/>
    </location>
</feature>
<feature type="compositionally biased region" description="Pro residues" evidence="1">
    <location>
        <begin position="77"/>
        <end position="87"/>
    </location>
</feature>
<organism evidence="3 4">
    <name type="scientific">Sanguibacter antarcticus</name>
    <dbReference type="NCBI Taxonomy" id="372484"/>
    <lineage>
        <taxon>Bacteria</taxon>
        <taxon>Bacillati</taxon>
        <taxon>Actinomycetota</taxon>
        <taxon>Actinomycetes</taxon>
        <taxon>Micrococcales</taxon>
        <taxon>Sanguibacteraceae</taxon>
        <taxon>Sanguibacter</taxon>
    </lineage>
</organism>
<evidence type="ECO:0000256" key="1">
    <source>
        <dbReference type="SAM" id="MobiDB-lite"/>
    </source>
</evidence>
<accession>A0A2A9E694</accession>
<dbReference type="Proteomes" id="UP000225548">
    <property type="component" value="Unassembled WGS sequence"/>
</dbReference>
<dbReference type="Pfam" id="PF24551">
    <property type="entry name" value="SH3_Rv0428c"/>
    <property type="match status" value="1"/>
</dbReference>
<dbReference type="RefSeq" id="WP_211281790.1">
    <property type="nucleotide sequence ID" value="NZ_PDJG01000001.1"/>
</dbReference>
<dbReference type="InterPro" id="IPR056934">
    <property type="entry name" value="SH3_Rv0428c"/>
</dbReference>
<feature type="region of interest" description="Disordered" evidence="1">
    <location>
        <begin position="60"/>
        <end position="87"/>
    </location>
</feature>
<sequence length="87" mass="9542">MVDDITQPRPEADGPPWRSWETGTRVMIRRRLPADATHLFSDVIGTITRTDVTGVTLETRSGPVDVPASEIALGKQVPPPPVRRSRG</sequence>
<keyword evidence="4" id="KW-1185">Reference proteome</keyword>
<name>A0A2A9E694_9MICO</name>
<feature type="domain" description="Histone acetyltransferase Rv0428c-like SH3" evidence="2">
    <location>
        <begin position="21"/>
        <end position="71"/>
    </location>
</feature>
<evidence type="ECO:0000313" key="3">
    <source>
        <dbReference type="EMBL" id="PFG33752.1"/>
    </source>
</evidence>